<dbReference type="InterPro" id="IPR024185">
    <property type="entry name" value="FTHF_cligase-like_sf"/>
</dbReference>
<keyword evidence="3 4" id="KW-0067">ATP-binding</keyword>
<comment type="similarity">
    <text evidence="1 4">Belongs to the 5-formyltetrahydrofolate cyclo-ligase family.</text>
</comment>
<evidence type="ECO:0000256" key="2">
    <source>
        <dbReference type="ARBA" id="ARBA00022741"/>
    </source>
</evidence>
<comment type="cofactor">
    <cofactor evidence="4">
        <name>Mg(2+)</name>
        <dbReference type="ChEBI" id="CHEBI:18420"/>
    </cofactor>
</comment>
<reference evidence="5 6" key="1">
    <citation type="submission" date="2020-12" db="EMBL/GenBank/DDBJ databases">
        <title>Salegentibacter orientalis sp. nov., isolated from costal sediment.</title>
        <authorList>
            <person name="Lian F.-B."/>
        </authorList>
    </citation>
    <scope>NUCLEOTIDE SEQUENCE [LARGE SCALE GENOMIC DNA]</scope>
    <source>
        <strain evidence="5 6">F60176</strain>
    </source>
</reference>
<dbReference type="PANTHER" id="PTHR23407">
    <property type="entry name" value="ATPASE INHIBITOR/5-FORMYLTETRAHYDROFOLATE CYCLO-LIGASE"/>
    <property type="match status" value="1"/>
</dbReference>
<dbReference type="InterPro" id="IPR037171">
    <property type="entry name" value="NagB/RpiA_transferase-like"/>
</dbReference>
<dbReference type="GO" id="GO:0030272">
    <property type="term" value="F:5-formyltetrahydrofolate cyclo-ligase activity"/>
    <property type="evidence" value="ECO:0007669"/>
    <property type="project" value="UniProtKB-EC"/>
</dbReference>
<dbReference type="Pfam" id="PF01812">
    <property type="entry name" value="5-FTHF_cyc-lig"/>
    <property type="match status" value="1"/>
</dbReference>
<keyword evidence="4" id="KW-0479">Metal-binding</keyword>
<evidence type="ECO:0000313" key="6">
    <source>
        <dbReference type="Proteomes" id="UP000635665"/>
    </source>
</evidence>
<dbReference type="PIRSF" id="PIRSF006806">
    <property type="entry name" value="FTHF_cligase"/>
    <property type="match status" value="1"/>
</dbReference>
<evidence type="ECO:0000313" key="5">
    <source>
        <dbReference type="EMBL" id="MBI6120770.1"/>
    </source>
</evidence>
<evidence type="ECO:0000256" key="4">
    <source>
        <dbReference type="RuleBase" id="RU361279"/>
    </source>
</evidence>
<keyword evidence="5" id="KW-0436">Ligase</keyword>
<comment type="caution">
    <text evidence="5">The sequence shown here is derived from an EMBL/GenBank/DDBJ whole genome shotgun (WGS) entry which is preliminary data.</text>
</comment>
<keyword evidence="2 4" id="KW-0547">Nucleotide-binding</keyword>
<dbReference type="NCBIfam" id="TIGR02727">
    <property type="entry name" value="MTHFS_bact"/>
    <property type="match status" value="1"/>
</dbReference>
<proteinExistence type="inferred from homology"/>
<dbReference type="Proteomes" id="UP000635665">
    <property type="component" value="Unassembled WGS sequence"/>
</dbReference>
<dbReference type="InterPro" id="IPR002698">
    <property type="entry name" value="FTHF_cligase"/>
</dbReference>
<dbReference type="PANTHER" id="PTHR23407:SF1">
    <property type="entry name" value="5-FORMYLTETRAHYDROFOLATE CYCLO-LIGASE"/>
    <property type="match status" value="1"/>
</dbReference>
<sequence length="189" mass="21871">MNKTALRKKYKNLRLGLSEEKIEELSLEIANNLLQLPIWQKEFYHLFLSIAEQKEIATEYILHILQGKDKNVVLSKTNIQEHTLDHFLLTDNSVIKKNKWNIPEPEGGIAIAPNQLDVVFVPLLAFDEKGHRIGYGKGFYDNFLKECKPDVLKIGLSFFKAEPEFKEVFNSDVPLDYCVTPNKIYSFKN</sequence>
<accession>A0ABS0TI87</accession>
<evidence type="ECO:0000256" key="1">
    <source>
        <dbReference type="ARBA" id="ARBA00010638"/>
    </source>
</evidence>
<organism evidence="5 6">
    <name type="scientific">Salegentibacter maritimus</name>
    <dbReference type="NCBI Taxonomy" id="2794347"/>
    <lineage>
        <taxon>Bacteria</taxon>
        <taxon>Pseudomonadati</taxon>
        <taxon>Bacteroidota</taxon>
        <taxon>Flavobacteriia</taxon>
        <taxon>Flavobacteriales</taxon>
        <taxon>Flavobacteriaceae</taxon>
        <taxon>Salegentibacter</taxon>
    </lineage>
</organism>
<name>A0ABS0TI87_9FLAO</name>
<protein>
    <recommendedName>
        <fullName evidence="4">5-formyltetrahydrofolate cyclo-ligase</fullName>
        <ecNumber evidence="4">6.3.3.2</ecNumber>
    </recommendedName>
</protein>
<dbReference type="EMBL" id="JAEHNY010000010">
    <property type="protein sequence ID" value="MBI6120770.1"/>
    <property type="molecule type" value="Genomic_DNA"/>
</dbReference>
<keyword evidence="4" id="KW-0460">Magnesium</keyword>
<comment type="catalytic activity">
    <reaction evidence="4">
        <text>(6S)-5-formyl-5,6,7,8-tetrahydrofolate + ATP = (6R)-5,10-methenyltetrahydrofolate + ADP + phosphate</text>
        <dbReference type="Rhea" id="RHEA:10488"/>
        <dbReference type="ChEBI" id="CHEBI:30616"/>
        <dbReference type="ChEBI" id="CHEBI:43474"/>
        <dbReference type="ChEBI" id="CHEBI:57455"/>
        <dbReference type="ChEBI" id="CHEBI:57457"/>
        <dbReference type="ChEBI" id="CHEBI:456216"/>
        <dbReference type="EC" id="6.3.3.2"/>
    </reaction>
</comment>
<evidence type="ECO:0000256" key="3">
    <source>
        <dbReference type="ARBA" id="ARBA00022840"/>
    </source>
</evidence>
<dbReference type="SUPFAM" id="SSF100950">
    <property type="entry name" value="NagB/RpiA/CoA transferase-like"/>
    <property type="match status" value="1"/>
</dbReference>
<gene>
    <name evidence="5" type="ORF">I6U50_12140</name>
</gene>
<dbReference type="Gene3D" id="3.40.50.10420">
    <property type="entry name" value="NagB/RpiA/CoA transferase-like"/>
    <property type="match status" value="1"/>
</dbReference>
<keyword evidence="6" id="KW-1185">Reference proteome</keyword>
<dbReference type="RefSeq" id="WP_198639013.1">
    <property type="nucleotide sequence ID" value="NZ_JAEHNY010000010.1"/>
</dbReference>
<dbReference type="EC" id="6.3.3.2" evidence="4"/>